<evidence type="ECO:0000256" key="7">
    <source>
        <dbReference type="ARBA" id="ARBA00023136"/>
    </source>
</evidence>
<evidence type="ECO:0000256" key="2">
    <source>
        <dbReference type="ARBA" id="ARBA00004414"/>
    </source>
</evidence>
<keyword evidence="7 9" id="KW-0472">Membrane</keyword>
<dbReference type="EMBL" id="JAFJMO010000002">
    <property type="protein sequence ID" value="KAJ8284044.1"/>
    <property type="molecule type" value="Genomic_DNA"/>
</dbReference>
<dbReference type="GO" id="GO:0098560">
    <property type="term" value="C:cytoplasmic side of late endosome membrane"/>
    <property type="evidence" value="ECO:0007669"/>
    <property type="project" value="TreeGrafter"/>
</dbReference>
<dbReference type="GO" id="GO:0008270">
    <property type="term" value="F:zinc ion binding"/>
    <property type="evidence" value="ECO:0007669"/>
    <property type="project" value="TreeGrafter"/>
</dbReference>
<evidence type="ECO:0000259" key="10">
    <source>
        <dbReference type="PROSITE" id="PS51837"/>
    </source>
</evidence>
<gene>
    <name evidence="11" type="ORF">COCON_G00028940</name>
</gene>
<dbReference type="InterPro" id="IPR006629">
    <property type="entry name" value="LITAF"/>
</dbReference>
<evidence type="ECO:0000313" key="11">
    <source>
        <dbReference type="EMBL" id="KAJ8284044.1"/>
    </source>
</evidence>
<name>A0A9Q1DYF4_CONCO</name>
<keyword evidence="12" id="KW-1185">Reference proteome</keyword>
<evidence type="ECO:0000256" key="8">
    <source>
        <dbReference type="SAM" id="MobiDB-lite"/>
    </source>
</evidence>
<dbReference type="OrthoDB" id="5599753at2759"/>
<dbReference type="PROSITE" id="PS51837">
    <property type="entry name" value="LITAF"/>
    <property type="match status" value="1"/>
</dbReference>
<accession>A0A9Q1DYF4</accession>
<evidence type="ECO:0000256" key="6">
    <source>
        <dbReference type="ARBA" id="ARBA00022833"/>
    </source>
</evidence>
<feature type="transmembrane region" description="Helical" evidence="9">
    <location>
        <begin position="101"/>
        <end position="126"/>
    </location>
</feature>
<dbReference type="AlphaFoldDB" id="A0A9Q1DYF4"/>
<keyword evidence="6" id="KW-0862">Zinc</keyword>
<dbReference type="Pfam" id="PF10601">
    <property type="entry name" value="zf-LITAF-like"/>
    <property type="match status" value="1"/>
</dbReference>
<dbReference type="PANTHER" id="PTHR23292:SF28">
    <property type="entry name" value="LIPOPOLYSACCHARIDE-INDUCED TUMOR NECROSIS FACTOR-ALPHA FACTOR-LIKE"/>
    <property type="match status" value="1"/>
</dbReference>
<keyword evidence="9" id="KW-0812">Transmembrane</keyword>
<evidence type="ECO:0000256" key="5">
    <source>
        <dbReference type="ARBA" id="ARBA00022723"/>
    </source>
</evidence>
<feature type="domain" description="LITAF" evidence="10">
    <location>
        <begin position="64"/>
        <end position="148"/>
    </location>
</feature>
<keyword evidence="5" id="KW-0479">Metal-binding</keyword>
<keyword evidence="9" id="KW-1133">Transmembrane helix</keyword>
<comment type="subcellular location">
    <subcellularLocation>
        <location evidence="1">Endosome membrane</location>
        <topology evidence="1">Peripheral membrane protein</topology>
        <orientation evidence="1">Cytoplasmic side</orientation>
    </subcellularLocation>
    <subcellularLocation>
        <location evidence="2">Late endosome membrane</location>
    </subcellularLocation>
    <subcellularLocation>
        <location evidence="3">Lysosome membrane</location>
        <topology evidence="3">Peripheral membrane protein</topology>
        <orientation evidence="3">Cytoplasmic side</orientation>
    </subcellularLocation>
</comment>
<evidence type="ECO:0000256" key="1">
    <source>
        <dbReference type="ARBA" id="ARBA00004125"/>
    </source>
</evidence>
<dbReference type="InterPro" id="IPR037519">
    <property type="entry name" value="LITAF_fam"/>
</dbReference>
<reference evidence="11" key="1">
    <citation type="journal article" date="2023" name="Science">
        <title>Genome structures resolve the early diversification of teleost fishes.</title>
        <authorList>
            <person name="Parey E."/>
            <person name="Louis A."/>
            <person name="Montfort J."/>
            <person name="Bouchez O."/>
            <person name="Roques C."/>
            <person name="Iampietro C."/>
            <person name="Lluch J."/>
            <person name="Castinel A."/>
            <person name="Donnadieu C."/>
            <person name="Desvignes T."/>
            <person name="Floi Bucao C."/>
            <person name="Jouanno E."/>
            <person name="Wen M."/>
            <person name="Mejri S."/>
            <person name="Dirks R."/>
            <person name="Jansen H."/>
            <person name="Henkel C."/>
            <person name="Chen W.J."/>
            <person name="Zahm M."/>
            <person name="Cabau C."/>
            <person name="Klopp C."/>
            <person name="Thompson A.W."/>
            <person name="Robinson-Rechavi M."/>
            <person name="Braasch I."/>
            <person name="Lecointre G."/>
            <person name="Bobe J."/>
            <person name="Postlethwait J.H."/>
            <person name="Berthelot C."/>
            <person name="Roest Crollius H."/>
            <person name="Guiguen Y."/>
        </authorList>
    </citation>
    <scope>NUCLEOTIDE SEQUENCE</scope>
    <source>
        <strain evidence="11">Concon-B</strain>
    </source>
</reference>
<evidence type="ECO:0000313" key="12">
    <source>
        <dbReference type="Proteomes" id="UP001152803"/>
    </source>
</evidence>
<sequence>MRMSTEETTADTASPAPYNNTVEGNEEKVKVYHSHTVFNPPTSTTVEDISKAQSSVPVYSNSPPKHRFVSYETVLGRSPGMMTCTSCQQQVMTNVTYKVGAFAWLMCFVFIFCGLFVGCCLIPFFVKHFKEVYHSCPRCNGILHVDKPSCC</sequence>
<dbReference type="Proteomes" id="UP001152803">
    <property type="component" value="Unassembled WGS sequence"/>
</dbReference>
<dbReference type="SMART" id="SM00714">
    <property type="entry name" value="LITAF"/>
    <property type="match status" value="1"/>
</dbReference>
<comment type="caution">
    <text evidence="11">The sequence shown here is derived from an EMBL/GenBank/DDBJ whole genome shotgun (WGS) entry which is preliminary data.</text>
</comment>
<protein>
    <recommendedName>
        <fullName evidence="10">LITAF domain-containing protein</fullName>
    </recommendedName>
</protein>
<dbReference type="GO" id="GO:0098574">
    <property type="term" value="C:cytoplasmic side of lysosomal membrane"/>
    <property type="evidence" value="ECO:0007669"/>
    <property type="project" value="TreeGrafter"/>
</dbReference>
<dbReference type="GO" id="GO:0005634">
    <property type="term" value="C:nucleus"/>
    <property type="evidence" value="ECO:0007669"/>
    <property type="project" value="TreeGrafter"/>
</dbReference>
<comment type="similarity">
    <text evidence="4">Belongs to the CDIP1/LITAF family.</text>
</comment>
<proteinExistence type="inferred from homology"/>
<evidence type="ECO:0000256" key="3">
    <source>
        <dbReference type="ARBA" id="ARBA00004630"/>
    </source>
</evidence>
<feature type="region of interest" description="Disordered" evidence="8">
    <location>
        <begin position="1"/>
        <end position="21"/>
    </location>
</feature>
<dbReference type="PANTHER" id="PTHR23292">
    <property type="entry name" value="LIPOPOLYSACCHARIDE-INDUCED TUMOR NECROSIS FACTOR-ALPHA FACTOR"/>
    <property type="match status" value="1"/>
</dbReference>
<evidence type="ECO:0000256" key="9">
    <source>
        <dbReference type="SAM" id="Phobius"/>
    </source>
</evidence>
<organism evidence="11 12">
    <name type="scientific">Conger conger</name>
    <name type="common">Conger eel</name>
    <name type="synonym">Muraena conger</name>
    <dbReference type="NCBI Taxonomy" id="82655"/>
    <lineage>
        <taxon>Eukaryota</taxon>
        <taxon>Metazoa</taxon>
        <taxon>Chordata</taxon>
        <taxon>Craniata</taxon>
        <taxon>Vertebrata</taxon>
        <taxon>Euteleostomi</taxon>
        <taxon>Actinopterygii</taxon>
        <taxon>Neopterygii</taxon>
        <taxon>Teleostei</taxon>
        <taxon>Anguilliformes</taxon>
        <taxon>Congridae</taxon>
        <taxon>Conger</taxon>
    </lineage>
</organism>
<evidence type="ECO:0000256" key="4">
    <source>
        <dbReference type="ARBA" id="ARBA00005975"/>
    </source>
</evidence>